<dbReference type="InterPro" id="IPR016197">
    <property type="entry name" value="Chromo-like_dom_sf"/>
</dbReference>
<keyword evidence="4" id="KW-0255">Endonuclease</keyword>
<dbReference type="SUPFAM" id="SSF56672">
    <property type="entry name" value="DNA/RNA polymerases"/>
    <property type="match status" value="1"/>
</dbReference>
<reference evidence="10 11" key="1">
    <citation type="submission" date="2023-03" db="EMBL/GenBank/DDBJ databases">
        <title>Genome sequence of Lichtheimia ornata CBS 291.66.</title>
        <authorList>
            <person name="Mohabir J.T."/>
            <person name="Shea T.P."/>
            <person name="Kurbessoian T."/>
            <person name="Berby B."/>
            <person name="Fontaine J."/>
            <person name="Livny J."/>
            <person name="Gnirke A."/>
            <person name="Stajich J.E."/>
            <person name="Cuomo C.A."/>
        </authorList>
    </citation>
    <scope>NUCLEOTIDE SEQUENCE [LARGE SCALE GENOMIC DNA]</scope>
    <source>
        <strain evidence="10">CBS 291.66</strain>
    </source>
</reference>
<dbReference type="InterPro" id="IPR043128">
    <property type="entry name" value="Rev_trsase/Diguanyl_cyclase"/>
</dbReference>
<dbReference type="Gene3D" id="3.30.70.270">
    <property type="match status" value="2"/>
</dbReference>
<dbReference type="Pfam" id="PF17921">
    <property type="entry name" value="Integrase_H2C2"/>
    <property type="match status" value="1"/>
</dbReference>
<feature type="region of interest" description="Disordered" evidence="6">
    <location>
        <begin position="330"/>
        <end position="370"/>
    </location>
</feature>
<evidence type="ECO:0000259" key="9">
    <source>
        <dbReference type="PROSITE" id="PS50994"/>
    </source>
</evidence>
<dbReference type="CDD" id="cd09274">
    <property type="entry name" value="RNase_HI_RT_Ty3"/>
    <property type="match status" value="1"/>
</dbReference>
<dbReference type="InterPro" id="IPR000953">
    <property type="entry name" value="Chromo/chromo_shadow_dom"/>
</dbReference>
<dbReference type="InterPro" id="IPR050951">
    <property type="entry name" value="Retrovirus_Pol_polyprotein"/>
</dbReference>
<dbReference type="GeneID" id="83219037"/>
<evidence type="ECO:0000256" key="2">
    <source>
        <dbReference type="ARBA" id="ARBA00022695"/>
    </source>
</evidence>
<dbReference type="FunFam" id="3.30.70.270:FF:000020">
    <property type="entry name" value="Transposon Tf2-6 polyprotein-like Protein"/>
    <property type="match status" value="1"/>
</dbReference>
<dbReference type="PROSITE" id="PS50878">
    <property type="entry name" value="RT_POL"/>
    <property type="match status" value="1"/>
</dbReference>
<dbReference type="SMART" id="SM00298">
    <property type="entry name" value="CHROMO"/>
    <property type="match status" value="1"/>
</dbReference>
<dbReference type="InterPro" id="IPR021109">
    <property type="entry name" value="Peptidase_aspartic_dom_sf"/>
</dbReference>
<dbReference type="CDD" id="cd00303">
    <property type="entry name" value="retropepsin_like"/>
    <property type="match status" value="1"/>
</dbReference>
<dbReference type="SUPFAM" id="SSF54160">
    <property type="entry name" value="Chromo domain-like"/>
    <property type="match status" value="1"/>
</dbReference>
<dbReference type="InterPro" id="IPR041577">
    <property type="entry name" value="RT_RNaseH_2"/>
</dbReference>
<feature type="compositionally biased region" description="Polar residues" evidence="6">
    <location>
        <begin position="51"/>
        <end position="61"/>
    </location>
</feature>
<feature type="domain" description="Chromo" evidence="7">
    <location>
        <begin position="1427"/>
        <end position="1485"/>
    </location>
</feature>
<dbReference type="GO" id="GO:0005634">
    <property type="term" value="C:nucleus"/>
    <property type="evidence" value="ECO:0007669"/>
    <property type="project" value="UniProtKB-ARBA"/>
</dbReference>
<dbReference type="Pfam" id="PF00078">
    <property type="entry name" value="RVT_1"/>
    <property type="match status" value="1"/>
</dbReference>
<dbReference type="Pfam" id="PF17919">
    <property type="entry name" value="RT_RNaseH_2"/>
    <property type="match status" value="1"/>
</dbReference>
<keyword evidence="2" id="KW-0548">Nucleotidyltransferase</keyword>
<evidence type="ECO:0000256" key="5">
    <source>
        <dbReference type="ARBA" id="ARBA00023268"/>
    </source>
</evidence>
<dbReference type="PANTHER" id="PTHR37984:SF5">
    <property type="entry name" value="PROTEIN NYNRIN-LIKE"/>
    <property type="match status" value="1"/>
</dbReference>
<dbReference type="Gene3D" id="3.10.10.10">
    <property type="entry name" value="HIV Type 1 Reverse Transcriptase, subunit A, domain 1"/>
    <property type="match status" value="1"/>
</dbReference>
<dbReference type="InterPro" id="IPR012337">
    <property type="entry name" value="RNaseH-like_sf"/>
</dbReference>
<dbReference type="InterPro" id="IPR023780">
    <property type="entry name" value="Chromo_domain"/>
</dbReference>
<gene>
    <name evidence="10" type="ORF">O0I10_011637</name>
</gene>
<sequence>MAANNNQEKTPASSSSAGQHNNDNNSHEPVQDRMKRLSLQKDDMDVDEESQATPNQNNNSYREAIDTMQGLEDQIQEKLVAFRITIKEKQAPEKQTQAFQELANLRERAEEYRNICKQQYPGRIEFYTWEEVHQQKQPPSNNSNEHIVPKELPALQCIGGDHWHPTKALHLSTEMFARAFENELNAAGLDYDKHWRRLLPKCLSDAQNIWLTAEINENPDLTWQEIRSRLVTKYDTPEQQLRSMEIVFNMRQQPQEDVGTYARRFHQRCIETGLDQYHRPMIVALLSSLRCKQAAYNLVSTRFATGFTQQTLESIVQYIAGLQLDQDTRRVHEGPTTYEPRMRYEGTSSRESHSRHTRPYHNRSPNRNPTCQYCNRSRLRGHKCNEFRLANNLPPLPHLPPAQTKINRSAMIVDTTSLNDALPCKPSKNTNDVDEILIPVTIENKRIHALLDDGANFSAVDKTFCDENGIKIIPVKGHIQLASADTKVARIGVTEELDIWYNNRHIKHSFEVMQLARDKKASIGKNLFNEFGIGYTGLAFTWKDDLLEEAEKETNDEPETLNAPAGTPEEQATFMSLVQPCIDKNGEVDKYALCPLPQAVININTPDDVYCYRRQYDIPYNMRPIVQECIDKWLESGTIVEVPADADNRWNSPLTLAPKKDSEGKLTGHRPCLDPRLINQYLEDDNYSLPLINEIFDQLAGASIYTTLDLASAFHRFPINPAHQHKTAFTAPNGTRYMFRGCPFGLKPISAKFQRVMHIIFRDLPYVTTFVDDIIVYSHTKEDHAQHVITVINRLTDANLILQPKKCFFMQKCVNLLGFCVDKNGHRPDPRKITNAQSWPMPRTSKDIQAYLGFINYFRDYIPYIADITKPLHELQFSNNVASQWNERHTQAFNLLKRALLEAPILSYPNMNERFHVATDASNVGIAAVLYQKYNNRKHVISYMARALTKSERNYMITKKELLAVIFALKKYHKYLWGNKFTLYTDHKALTYLHHQKELNSMLTNWFTTLYNYKFDIVHIAGRLNGMSDALSRLFHEGHDDLTHNTLDAHEENHTKISRAAELIAENTLIPPENERPQILEQAHLFGHFGANAIVQAIHNNGLHWPNLKQEAVNLVMQCPECQKFNIAQRGYHPLKSITAESPGDHWAMDLANYELSEKGNRNLLVLVDMCTRFCILRPLPDKEATTIVNTLVQIFCDFGLPKIIQSDNGKEFVNDLMKRFARASGFEHRLVLPYHPRANGSAERWVQKATLCIKKVLKGATTNWDSYVPAVQLALNANVTSRHKTPPFTLMFARRHNDFKDYTNIPDSEPLSEEQLLERIHHMKDIVFPAIRESTKTITKRQEAYFNRKHKMTQYNIGDYVMVRSPELSSKFDATYKGPYQIINTTNAGTSYVLKNYEGEILPRNYPPQSLKPIQVLEHIPADEIYEIESIVGHKVHKGNFLYRVRWKGYSEDDDTWEPPQNFNDPSSITTYWRRRNENPQNILERLNLKRKSSNHPHANKKARYHLRNHQSY</sequence>
<evidence type="ECO:0000256" key="4">
    <source>
        <dbReference type="ARBA" id="ARBA00022759"/>
    </source>
</evidence>
<dbReference type="InterPro" id="IPR041588">
    <property type="entry name" value="Integrase_H2C2"/>
</dbReference>
<dbReference type="InterPro" id="IPR000477">
    <property type="entry name" value="RT_dom"/>
</dbReference>
<dbReference type="Gene3D" id="1.10.340.70">
    <property type="match status" value="1"/>
</dbReference>
<feature type="region of interest" description="Disordered" evidence="6">
    <location>
        <begin position="1493"/>
        <end position="1514"/>
    </location>
</feature>
<evidence type="ECO:0000256" key="3">
    <source>
        <dbReference type="ARBA" id="ARBA00022722"/>
    </source>
</evidence>
<feature type="compositionally biased region" description="Basic and acidic residues" evidence="6">
    <location>
        <begin position="25"/>
        <end position="43"/>
    </location>
</feature>
<organism evidence="10 11">
    <name type="scientific">Lichtheimia ornata</name>
    <dbReference type="NCBI Taxonomy" id="688661"/>
    <lineage>
        <taxon>Eukaryota</taxon>
        <taxon>Fungi</taxon>
        <taxon>Fungi incertae sedis</taxon>
        <taxon>Mucoromycota</taxon>
        <taxon>Mucoromycotina</taxon>
        <taxon>Mucoromycetes</taxon>
        <taxon>Mucorales</taxon>
        <taxon>Lichtheimiaceae</taxon>
        <taxon>Lichtheimia</taxon>
    </lineage>
</organism>
<dbReference type="Gene3D" id="3.30.420.10">
    <property type="entry name" value="Ribonuclease H-like superfamily/Ribonuclease H"/>
    <property type="match status" value="1"/>
</dbReference>
<dbReference type="Pfam" id="PF00385">
    <property type="entry name" value="Chromo"/>
    <property type="match status" value="1"/>
</dbReference>
<dbReference type="Pfam" id="PF00665">
    <property type="entry name" value="rve"/>
    <property type="match status" value="1"/>
</dbReference>
<dbReference type="SUPFAM" id="SSF53098">
    <property type="entry name" value="Ribonuclease H-like"/>
    <property type="match status" value="1"/>
</dbReference>
<evidence type="ECO:0000256" key="1">
    <source>
        <dbReference type="ARBA" id="ARBA00022679"/>
    </source>
</evidence>
<keyword evidence="1" id="KW-0808">Transferase</keyword>
<accession>A0AAD7UUK9</accession>
<dbReference type="CDD" id="cd00024">
    <property type="entry name" value="CD_CSD"/>
    <property type="match status" value="1"/>
</dbReference>
<dbReference type="PANTHER" id="PTHR37984">
    <property type="entry name" value="PROTEIN CBG26694"/>
    <property type="match status" value="1"/>
</dbReference>
<proteinExistence type="predicted"/>
<protein>
    <recommendedName>
        <fullName evidence="12">Reverse transcriptase</fullName>
    </recommendedName>
</protein>
<keyword evidence="5" id="KW-0511">Multifunctional enzyme</keyword>
<evidence type="ECO:0000259" key="8">
    <source>
        <dbReference type="PROSITE" id="PS50878"/>
    </source>
</evidence>
<dbReference type="PROSITE" id="PS50994">
    <property type="entry name" value="INTEGRASE"/>
    <property type="match status" value="1"/>
</dbReference>
<evidence type="ECO:0000256" key="6">
    <source>
        <dbReference type="SAM" id="MobiDB-lite"/>
    </source>
</evidence>
<evidence type="ECO:0008006" key="12">
    <source>
        <dbReference type="Google" id="ProtNLM"/>
    </source>
</evidence>
<dbReference type="CDD" id="cd01647">
    <property type="entry name" value="RT_LTR"/>
    <property type="match status" value="1"/>
</dbReference>
<evidence type="ECO:0000313" key="11">
    <source>
        <dbReference type="Proteomes" id="UP001234581"/>
    </source>
</evidence>
<keyword evidence="11" id="KW-1185">Reference proteome</keyword>
<evidence type="ECO:0000259" key="7">
    <source>
        <dbReference type="PROSITE" id="PS50013"/>
    </source>
</evidence>
<dbReference type="GO" id="GO:0003676">
    <property type="term" value="F:nucleic acid binding"/>
    <property type="evidence" value="ECO:0007669"/>
    <property type="project" value="InterPro"/>
</dbReference>
<dbReference type="InterPro" id="IPR036397">
    <property type="entry name" value="RNaseH_sf"/>
</dbReference>
<feature type="domain" description="Reverse transcriptase" evidence="8">
    <location>
        <begin position="638"/>
        <end position="821"/>
    </location>
</feature>
<feature type="compositionally biased region" description="Basic and acidic residues" evidence="6">
    <location>
        <begin position="340"/>
        <end position="354"/>
    </location>
</feature>
<dbReference type="GO" id="GO:0015074">
    <property type="term" value="P:DNA integration"/>
    <property type="evidence" value="ECO:0007669"/>
    <property type="project" value="InterPro"/>
</dbReference>
<dbReference type="RefSeq" id="XP_058337669.1">
    <property type="nucleotide sequence ID" value="XM_058491601.1"/>
</dbReference>
<keyword evidence="3" id="KW-0540">Nuclease</keyword>
<dbReference type="PROSITE" id="PS50013">
    <property type="entry name" value="CHROMO_2"/>
    <property type="match status" value="1"/>
</dbReference>
<feature type="domain" description="Integrase catalytic" evidence="9">
    <location>
        <begin position="1139"/>
        <end position="1296"/>
    </location>
</feature>
<evidence type="ECO:0000313" key="10">
    <source>
        <dbReference type="EMBL" id="KAJ8652755.1"/>
    </source>
</evidence>
<dbReference type="InterPro" id="IPR001584">
    <property type="entry name" value="Integrase_cat-core"/>
</dbReference>
<dbReference type="GO" id="GO:0004519">
    <property type="term" value="F:endonuclease activity"/>
    <property type="evidence" value="ECO:0007669"/>
    <property type="project" value="UniProtKB-KW"/>
</dbReference>
<dbReference type="EMBL" id="JARTCD010000095">
    <property type="protein sequence ID" value="KAJ8652755.1"/>
    <property type="molecule type" value="Genomic_DNA"/>
</dbReference>
<feature type="compositionally biased region" description="Polar residues" evidence="6">
    <location>
        <begin position="1"/>
        <end position="24"/>
    </location>
</feature>
<comment type="caution">
    <text evidence="10">The sequence shown here is derived from an EMBL/GenBank/DDBJ whole genome shotgun (WGS) entry which is preliminary data.</text>
</comment>
<dbReference type="Gene3D" id="2.40.50.40">
    <property type="match status" value="1"/>
</dbReference>
<dbReference type="GO" id="GO:0016779">
    <property type="term" value="F:nucleotidyltransferase activity"/>
    <property type="evidence" value="ECO:0007669"/>
    <property type="project" value="UniProtKB-KW"/>
</dbReference>
<name>A0AAD7UUK9_9FUNG</name>
<dbReference type="Gene3D" id="2.40.70.10">
    <property type="entry name" value="Acid Proteases"/>
    <property type="match status" value="1"/>
</dbReference>
<keyword evidence="4" id="KW-0378">Hydrolase</keyword>
<feature type="region of interest" description="Disordered" evidence="6">
    <location>
        <begin position="1"/>
        <end position="61"/>
    </location>
</feature>
<dbReference type="InterPro" id="IPR043502">
    <property type="entry name" value="DNA/RNA_pol_sf"/>
</dbReference>
<dbReference type="Proteomes" id="UP001234581">
    <property type="component" value="Unassembled WGS sequence"/>
</dbReference>